<protein>
    <recommendedName>
        <fullName evidence="3">Zinc finger GRF-type domain-containing protein</fullName>
    </recommendedName>
</protein>
<evidence type="ECO:0000313" key="1">
    <source>
        <dbReference type="EMBL" id="KAJ0209214.1"/>
    </source>
</evidence>
<evidence type="ECO:0000313" key="2">
    <source>
        <dbReference type="Proteomes" id="UP000235145"/>
    </source>
</evidence>
<dbReference type="EMBL" id="NBSK02000004">
    <property type="protein sequence ID" value="KAJ0209214.1"/>
    <property type="molecule type" value="Genomic_DNA"/>
</dbReference>
<proteinExistence type="predicted"/>
<dbReference type="AlphaFoldDB" id="A0A9R1XE60"/>
<gene>
    <name evidence="1" type="ORF">LSAT_V11C400217890</name>
</gene>
<accession>A0A9R1XE60</accession>
<organism evidence="1 2">
    <name type="scientific">Lactuca sativa</name>
    <name type="common">Garden lettuce</name>
    <dbReference type="NCBI Taxonomy" id="4236"/>
    <lineage>
        <taxon>Eukaryota</taxon>
        <taxon>Viridiplantae</taxon>
        <taxon>Streptophyta</taxon>
        <taxon>Embryophyta</taxon>
        <taxon>Tracheophyta</taxon>
        <taxon>Spermatophyta</taxon>
        <taxon>Magnoliopsida</taxon>
        <taxon>eudicotyledons</taxon>
        <taxon>Gunneridae</taxon>
        <taxon>Pentapetalae</taxon>
        <taxon>asterids</taxon>
        <taxon>campanulids</taxon>
        <taxon>Asterales</taxon>
        <taxon>Asteraceae</taxon>
        <taxon>Cichorioideae</taxon>
        <taxon>Cichorieae</taxon>
        <taxon>Lactucinae</taxon>
        <taxon>Lactuca</taxon>
    </lineage>
</organism>
<reference evidence="1 2" key="1">
    <citation type="journal article" date="2017" name="Nat. Commun.">
        <title>Genome assembly with in vitro proximity ligation data and whole-genome triplication in lettuce.</title>
        <authorList>
            <person name="Reyes-Chin-Wo S."/>
            <person name="Wang Z."/>
            <person name="Yang X."/>
            <person name="Kozik A."/>
            <person name="Arikit S."/>
            <person name="Song C."/>
            <person name="Xia L."/>
            <person name="Froenicke L."/>
            <person name="Lavelle D.O."/>
            <person name="Truco M.J."/>
            <person name="Xia R."/>
            <person name="Zhu S."/>
            <person name="Xu C."/>
            <person name="Xu H."/>
            <person name="Xu X."/>
            <person name="Cox K."/>
            <person name="Korf I."/>
            <person name="Meyers B.C."/>
            <person name="Michelmore R.W."/>
        </authorList>
    </citation>
    <scope>NUCLEOTIDE SEQUENCE [LARGE SCALE GENOMIC DNA]</scope>
    <source>
        <strain evidence="2">cv. Salinas</strain>
        <tissue evidence="1">Seedlings</tissue>
    </source>
</reference>
<comment type="caution">
    <text evidence="1">The sequence shown here is derived from an EMBL/GenBank/DDBJ whole genome shotgun (WGS) entry which is preliminary data.</text>
</comment>
<dbReference type="Proteomes" id="UP000235145">
    <property type="component" value="Unassembled WGS sequence"/>
</dbReference>
<name>A0A9R1XE60_LACSA</name>
<sequence length="108" mass="12643">MSTLRVHCKLGWVDLRVSDEDETYNNKLGYLKGILLHKIDRCHFLPHIFLPNDKTNCNRIIHTSRTPDNPGRKFRVCQNSLNGKSPNYKFFPWLDEDEGRKMEEGIIG</sequence>
<keyword evidence="2" id="KW-1185">Reference proteome</keyword>
<evidence type="ECO:0008006" key="3">
    <source>
        <dbReference type="Google" id="ProtNLM"/>
    </source>
</evidence>